<reference evidence="2" key="1">
    <citation type="submission" date="2021-01" db="EMBL/GenBank/DDBJ databases">
        <title>Whole genome shotgun sequence of Spirilliplanes yamanashiensis NBRC 15828.</title>
        <authorList>
            <person name="Komaki H."/>
            <person name="Tamura T."/>
        </authorList>
    </citation>
    <scope>NUCLEOTIDE SEQUENCE</scope>
    <source>
        <strain evidence="2">NBRC 15828</strain>
    </source>
</reference>
<comment type="caution">
    <text evidence="2">The sequence shown here is derived from an EMBL/GenBank/DDBJ whole genome shotgun (WGS) entry which is preliminary data.</text>
</comment>
<evidence type="ECO:0000256" key="1">
    <source>
        <dbReference type="SAM" id="Phobius"/>
    </source>
</evidence>
<name>A0A8J3Y6B7_9ACTN</name>
<keyword evidence="1" id="KW-0812">Transmembrane</keyword>
<sequence>MGGFVEAALSFPTVLFTFLLAVVVVYWLVVMVGGADTDSLGEDAFGSVGLGGVPVTVALSLLIAVAWFVSLAGAVLLENVPGAGAIALAAALVTAWVTTRLLVAVLRRAMPTGVEPSRQHFLGRTAVIRTQRVTDRFGQAEVAAADGSTALVQVRQAGQDELRYGTVAVLYDFDADGEFFWVVPADVALEPRDSKDS</sequence>
<evidence type="ECO:0000313" key="2">
    <source>
        <dbReference type="EMBL" id="GIJ02360.1"/>
    </source>
</evidence>
<feature type="transmembrane region" description="Helical" evidence="1">
    <location>
        <begin position="83"/>
        <end position="103"/>
    </location>
</feature>
<accession>A0A8J3Y6B7</accession>
<proteinExistence type="predicted"/>
<evidence type="ECO:0008006" key="4">
    <source>
        <dbReference type="Google" id="ProtNLM"/>
    </source>
</evidence>
<keyword evidence="3" id="KW-1185">Reference proteome</keyword>
<gene>
    <name evidence="2" type="ORF">Sya03_17120</name>
</gene>
<protein>
    <recommendedName>
        <fullName evidence="4">DUF1449 family protein</fullName>
    </recommendedName>
</protein>
<keyword evidence="1" id="KW-1133">Transmembrane helix</keyword>
<keyword evidence="1" id="KW-0472">Membrane</keyword>
<evidence type="ECO:0000313" key="3">
    <source>
        <dbReference type="Proteomes" id="UP000652013"/>
    </source>
</evidence>
<dbReference type="AlphaFoldDB" id="A0A8J3Y6B7"/>
<dbReference type="RefSeq" id="WP_203937675.1">
    <property type="nucleotide sequence ID" value="NZ_BAAAGJ010000012.1"/>
</dbReference>
<feature type="transmembrane region" description="Helical" evidence="1">
    <location>
        <begin position="44"/>
        <end position="77"/>
    </location>
</feature>
<dbReference type="Proteomes" id="UP000652013">
    <property type="component" value="Unassembled WGS sequence"/>
</dbReference>
<dbReference type="EMBL" id="BOOY01000009">
    <property type="protein sequence ID" value="GIJ02360.1"/>
    <property type="molecule type" value="Genomic_DNA"/>
</dbReference>
<organism evidence="2 3">
    <name type="scientific">Spirilliplanes yamanashiensis</name>
    <dbReference type="NCBI Taxonomy" id="42233"/>
    <lineage>
        <taxon>Bacteria</taxon>
        <taxon>Bacillati</taxon>
        <taxon>Actinomycetota</taxon>
        <taxon>Actinomycetes</taxon>
        <taxon>Micromonosporales</taxon>
        <taxon>Micromonosporaceae</taxon>
        <taxon>Spirilliplanes</taxon>
    </lineage>
</organism>
<feature type="transmembrane region" description="Helical" evidence="1">
    <location>
        <begin position="12"/>
        <end position="32"/>
    </location>
</feature>